<dbReference type="InterPro" id="IPR025665">
    <property type="entry name" value="Beta-barrel_OMP_2"/>
</dbReference>
<proteinExistence type="predicted"/>
<dbReference type="Proteomes" id="UP000830198">
    <property type="component" value="Chromosome"/>
</dbReference>
<protein>
    <submittedName>
        <fullName evidence="3">PorT family protein</fullName>
    </submittedName>
</protein>
<feature type="domain" description="Outer membrane protein beta-barrel" evidence="2">
    <location>
        <begin position="19"/>
        <end position="209"/>
    </location>
</feature>
<gene>
    <name evidence="3" type="ORF">MYF79_12005</name>
</gene>
<evidence type="ECO:0000256" key="1">
    <source>
        <dbReference type="SAM" id="SignalP"/>
    </source>
</evidence>
<organism evidence="3 4">
    <name type="scientific">Chitinophaga filiformis</name>
    <name type="common">Myxococcus filiformis</name>
    <name type="synonym">Flexibacter filiformis</name>
    <dbReference type="NCBI Taxonomy" id="104663"/>
    <lineage>
        <taxon>Bacteria</taxon>
        <taxon>Pseudomonadati</taxon>
        <taxon>Bacteroidota</taxon>
        <taxon>Chitinophagia</taxon>
        <taxon>Chitinophagales</taxon>
        <taxon>Chitinophagaceae</taxon>
        <taxon>Chitinophaga</taxon>
    </lineage>
</organism>
<keyword evidence="1" id="KW-0732">Signal</keyword>
<sequence>MKKIILLVLLTIGLAPAYAQTSLGVAGGYNLSFVYPEINWEALDYKVSMGSGWRAGLVADQRLWKNFYLQPQLIFNQKSYNYDYTSDIPPNTQNEYKRHLLYLELQAHFLFKPKVGNGKLILGGGPYIGRGISGRERVDVHYVDQDVPVHIRDYNVIKYKSKYPGYDPNYTTSNVTYVKPYDIGINLLGGYEMKNGLFFNVIYSLGANNTGNYSIKSYNGYLGITVGYFFKKFS</sequence>
<evidence type="ECO:0000313" key="4">
    <source>
        <dbReference type="Proteomes" id="UP000830198"/>
    </source>
</evidence>
<evidence type="ECO:0000259" key="2">
    <source>
        <dbReference type="Pfam" id="PF13568"/>
    </source>
</evidence>
<dbReference type="EMBL" id="CP095855">
    <property type="protein sequence ID" value="UPK72008.1"/>
    <property type="molecule type" value="Genomic_DNA"/>
</dbReference>
<keyword evidence="4" id="KW-1185">Reference proteome</keyword>
<evidence type="ECO:0000313" key="3">
    <source>
        <dbReference type="EMBL" id="UPK72008.1"/>
    </source>
</evidence>
<dbReference type="Pfam" id="PF13568">
    <property type="entry name" value="OMP_b-brl_2"/>
    <property type="match status" value="1"/>
</dbReference>
<feature type="signal peptide" evidence="1">
    <location>
        <begin position="1"/>
        <end position="19"/>
    </location>
</feature>
<reference evidence="3 4" key="1">
    <citation type="submission" date="2022-04" db="EMBL/GenBank/DDBJ databases">
        <title>The arsenic-methylating capacity of Chitinophaga filiformis YT5 during chitin decomposition.</title>
        <authorList>
            <person name="Chen G."/>
            <person name="Liang Y."/>
        </authorList>
    </citation>
    <scope>NUCLEOTIDE SEQUENCE [LARGE SCALE GENOMIC DNA]</scope>
    <source>
        <strain evidence="3 4">YT5</strain>
    </source>
</reference>
<accession>A0ABY4IAC2</accession>
<dbReference type="RefSeq" id="WP_247814099.1">
    <property type="nucleotide sequence ID" value="NZ_CP095855.1"/>
</dbReference>
<name>A0ABY4IAC2_CHIFI</name>
<feature type="chain" id="PRO_5045817958" evidence="1">
    <location>
        <begin position="20"/>
        <end position="234"/>
    </location>
</feature>